<keyword evidence="3 5" id="KW-1133">Transmembrane helix</keyword>
<feature type="transmembrane region" description="Helical" evidence="5">
    <location>
        <begin position="187"/>
        <end position="205"/>
    </location>
</feature>
<proteinExistence type="inferred from homology"/>
<dbReference type="STRING" id="574650.SAMN04487966_10690"/>
<dbReference type="GO" id="GO:0005886">
    <property type="term" value="C:plasma membrane"/>
    <property type="evidence" value="ECO:0007669"/>
    <property type="project" value="UniProtKB-SubCell"/>
</dbReference>
<feature type="transmembrane region" description="Helical" evidence="5">
    <location>
        <begin position="217"/>
        <end position="242"/>
    </location>
</feature>
<evidence type="ECO:0000256" key="1">
    <source>
        <dbReference type="ARBA" id="ARBA00004141"/>
    </source>
</evidence>
<dbReference type="EMBL" id="FPCG01000006">
    <property type="protein sequence ID" value="SFV23192.1"/>
    <property type="molecule type" value="Genomic_DNA"/>
</dbReference>
<dbReference type="InterPro" id="IPR002781">
    <property type="entry name" value="TM_pro_TauE-like"/>
</dbReference>
<name>A0A1I7MMQ2_9MICC</name>
<evidence type="ECO:0000256" key="5">
    <source>
        <dbReference type="RuleBase" id="RU363041"/>
    </source>
</evidence>
<feature type="transmembrane region" description="Helical" evidence="5">
    <location>
        <begin position="91"/>
        <end position="111"/>
    </location>
</feature>
<comment type="similarity">
    <text evidence="5">Belongs to the 4-toluene sulfonate uptake permease (TSUP) (TC 2.A.102) family.</text>
</comment>
<keyword evidence="7" id="KW-1185">Reference proteome</keyword>
<evidence type="ECO:0000256" key="2">
    <source>
        <dbReference type="ARBA" id="ARBA00022692"/>
    </source>
</evidence>
<keyword evidence="5" id="KW-1003">Cell membrane</keyword>
<evidence type="ECO:0000256" key="3">
    <source>
        <dbReference type="ARBA" id="ARBA00022989"/>
    </source>
</evidence>
<feature type="transmembrane region" description="Helical" evidence="5">
    <location>
        <begin position="154"/>
        <end position="175"/>
    </location>
</feature>
<reference evidence="6 7" key="1">
    <citation type="submission" date="2016-10" db="EMBL/GenBank/DDBJ databases">
        <authorList>
            <person name="de Groot N.N."/>
        </authorList>
    </citation>
    <scope>NUCLEOTIDE SEQUENCE [LARGE SCALE GENOMIC DNA]</scope>
    <source>
        <strain evidence="6 7">CGMCC 1.7054</strain>
    </source>
</reference>
<organism evidence="6 7">
    <name type="scientific">Micrococcus terreus</name>
    <dbReference type="NCBI Taxonomy" id="574650"/>
    <lineage>
        <taxon>Bacteria</taxon>
        <taxon>Bacillati</taxon>
        <taxon>Actinomycetota</taxon>
        <taxon>Actinomycetes</taxon>
        <taxon>Micrococcales</taxon>
        <taxon>Micrococcaceae</taxon>
        <taxon>Micrococcus</taxon>
    </lineage>
</organism>
<dbReference type="Proteomes" id="UP000198881">
    <property type="component" value="Unassembled WGS sequence"/>
</dbReference>
<dbReference type="Pfam" id="PF01925">
    <property type="entry name" value="TauE"/>
    <property type="match status" value="1"/>
</dbReference>
<feature type="transmembrane region" description="Helical" evidence="5">
    <location>
        <begin position="27"/>
        <end position="52"/>
    </location>
</feature>
<accession>A0A1I7MMQ2</accession>
<comment type="subcellular location">
    <subcellularLocation>
        <location evidence="5">Cell membrane</location>
        <topology evidence="5">Multi-pass membrane protein</topology>
    </subcellularLocation>
    <subcellularLocation>
        <location evidence="1">Membrane</location>
        <topology evidence="1">Multi-pass membrane protein</topology>
    </subcellularLocation>
</comment>
<feature type="transmembrane region" description="Helical" evidence="5">
    <location>
        <begin position="123"/>
        <end position="148"/>
    </location>
</feature>
<evidence type="ECO:0000313" key="7">
    <source>
        <dbReference type="Proteomes" id="UP000198881"/>
    </source>
</evidence>
<keyword evidence="4 5" id="KW-0472">Membrane</keyword>
<sequence>MIVLATFAGAVFQRIAGIGFAMMLAPFMVVLLGPHGGVLFVNLLGAVAPAMIIPRVRSRIDPVILRRLVIPAVVATVPGVLLTLVLPTAPMSIAVGLLVIVGLGVAVGMRASGRPRTGIGLQYATGAAAGLTSAVAGVGGPALTAYALVSRWDLRTFAATIQPFFVVIGVVGFGMKLLLDPAQMPELPWWGWVGSIVAIVAGIWVGEKLEPHLPDRIVRILVIVIGFIGAALALVQGVLGLLA</sequence>
<evidence type="ECO:0000256" key="4">
    <source>
        <dbReference type="ARBA" id="ARBA00023136"/>
    </source>
</evidence>
<dbReference type="AlphaFoldDB" id="A0A1I7MMQ2"/>
<gene>
    <name evidence="6" type="ORF">SAMN04487966_10690</name>
</gene>
<evidence type="ECO:0000313" key="6">
    <source>
        <dbReference type="EMBL" id="SFV23192.1"/>
    </source>
</evidence>
<protein>
    <recommendedName>
        <fullName evidence="5">Probable membrane transporter protein</fullName>
    </recommendedName>
</protein>
<keyword evidence="2 5" id="KW-0812">Transmembrane</keyword>
<feature type="transmembrane region" description="Helical" evidence="5">
    <location>
        <begin position="64"/>
        <end position="85"/>
    </location>
</feature>